<dbReference type="AlphaFoldDB" id="A0A0L6VQU3"/>
<dbReference type="Proteomes" id="UP000037035">
    <property type="component" value="Unassembled WGS sequence"/>
</dbReference>
<dbReference type="VEuPathDB" id="FungiDB:VP01_119g13"/>
<accession>A0A0L6VQU3</accession>
<feature type="region of interest" description="Disordered" evidence="1">
    <location>
        <begin position="265"/>
        <end position="303"/>
    </location>
</feature>
<reference evidence="2 3" key="1">
    <citation type="submission" date="2015-08" db="EMBL/GenBank/DDBJ databases">
        <title>Next Generation Sequencing and Analysis of the Genome of Puccinia sorghi L Schw, the Causal Agent of Maize Common Rust.</title>
        <authorList>
            <person name="Rochi L."/>
            <person name="Burguener G."/>
            <person name="Darino M."/>
            <person name="Turjanski A."/>
            <person name="Kreff E."/>
            <person name="Dieguez M.J."/>
            <person name="Sacco F."/>
        </authorList>
    </citation>
    <scope>NUCLEOTIDE SEQUENCE [LARGE SCALE GENOMIC DNA]</scope>
    <source>
        <strain evidence="2 3">RO10H11247</strain>
    </source>
</reference>
<feature type="compositionally biased region" description="Low complexity" evidence="1">
    <location>
        <begin position="78"/>
        <end position="88"/>
    </location>
</feature>
<organism evidence="2 3">
    <name type="scientific">Puccinia sorghi</name>
    <dbReference type="NCBI Taxonomy" id="27349"/>
    <lineage>
        <taxon>Eukaryota</taxon>
        <taxon>Fungi</taxon>
        <taxon>Dikarya</taxon>
        <taxon>Basidiomycota</taxon>
        <taxon>Pucciniomycotina</taxon>
        <taxon>Pucciniomycetes</taxon>
        <taxon>Pucciniales</taxon>
        <taxon>Pucciniaceae</taxon>
        <taxon>Puccinia</taxon>
    </lineage>
</organism>
<feature type="compositionally biased region" description="Polar residues" evidence="1">
    <location>
        <begin position="148"/>
        <end position="171"/>
    </location>
</feature>
<feature type="region of interest" description="Disordered" evidence="1">
    <location>
        <begin position="71"/>
        <end position="99"/>
    </location>
</feature>
<keyword evidence="3" id="KW-1185">Reference proteome</keyword>
<protein>
    <submittedName>
        <fullName evidence="2">Uncharacterized protein</fullName>
    </submittedName>
</protein>
<dbReference type="STRING" id="27349.A0A0L6VQU3"/>
<dbReference type="EMBL" id="LAVV01002221">
    <property type="protein sequence ID" value="KNZ63002.1"/>
    <property type="molecule type" value="Genomic_DNA"/>
</dbReference>
<proteinExistence type="predicted"/>
<evidence type="ECO:0000313" key="2">
    <source>
        <dbReference type="EMBL" id="KNZ63002.1"/>
    </source>
</evidence>
<feature type="region of interest" description="Disordered" evidence="1">
    <location>
        <begin position="145"/>
        <end position="182"/>
    </location>
</feature>
<sequence>MVSIARDGIQLTLSKACCWPNFNTTSHISKMVQGGTSISNNHLLFQESRQNPTGNPHPTLPRAKQAVKEELLEKEKLSSSQSAPAASAEEVPTTRDEDAVLSMSVDVTGIAESWALSEEAKNQPAGTSTSTVLAVTLNEASTLPAATDTYSNRNAAQPATTSKARSSQAATDKSDAPPATLEKAPGLAHDLRMIFFLPRVSSSLASSSQQGASSPFLSSSCVDMFQLVPSGPAGSSMLPLSDIHESEPESRSCNEEMMKMDKETDEFSTAPNPHDCLLTPSQPSHHRARSWKQPGSSRPRLCSSANEDGLITSDWITAFFSQSKLDNQQAEEYLPKCVQFSAVIQELNPPQKPTQPTSNSLLNIWAADGHKEWLSLYAGPLTASHSSDGKGMIEQEKITFEQFASCHLSETHRYPKKRVCFESWSTSLVNRFPSCPRTYCQNLNLESSASKKMCERVSPSDFKPATCRKFKEAHVASNPKTCVTRNWGNPKDGITTRISGQPDITINKHQTLATSLRDRIHLLGLEANMAQLTVFWWWLRSALTPPWYPHQKLPSRKKITKASFRFGVSLMPSLPTFTRWQLINHPMRILHHLPVILVIVNKKESPQLIILLASSSQATVVRWCPWMDPMASMSSSSTQIDTPGLLAIAFLDGSVGLYSMPNTSHAMKLNPSPEGLGAQSDDPRHVVTRNQLVNMIDPLASNCFPFCFGQVHLLGLPPIGQPGKPNLNGDPAFLASTGYNGVSRCLIPRIWLHQNPYKSPLLISILLLPMPIAVYRSPLKIYQMDFNRNTSKLGVLDNLVPQVSDLNRVPRSNRLPACFKERKWQAAQADQPTQLATSIGGLKSIVRVHCLSWNKTITRASILASGLGCGFFRVDFVEGGLNNATANINISLFSVPNQPSLCTQLVIFLSPKGPDNPPTAHQLNLPSHLPSLGKVGTTGDPALAKRRSRNVLRLLF</sequence>
<name>A0A0L6VQU3_9BASI</name>
<evidence type="ECO:0000313" key="3">
    <source>
        <dbReference type="Proteomes" id="UP000037035"/>
    </source>
</evidence>
<evidence type="ECO:0000256" key="1">
    <source>
        <dbReference type="SAM" id="MobiDB-lite"/>
    </source>
</evidence>
<gene>
    <name evidence="2" type="ORF">VP01_119g13</name>
</gene>
<comment type="caution">
    <text evidence="2">The sequence shown here is derived from an EMBL/GenBank/DDBJ whole genome shotgun (WGS) entry which is preliminary data.</text>
</comment>